<evidence type="ECO:0000259" key="11">
    <source>
        <dbReference type="Pfam" id="PF01435"/>
    </source>
</evidence>
<keyword evidence="10" id="KW-0732">Signal</keyword>
<feature type="active site" evidence="6">
    <location>
        <position position="284"/>
    </location>
</feature>
<dbReference type="InterPro" id="IPR032456">
    <property type="entry name" value="Peptidase_M48_N"/>
</dbReference>
<evidence type="ECO:0000256" key="7">
    <source>
        <dbReference type="PIRSR" id="PIRSR627057-2"/>
    </source>
</evidence>
<feature type="binding site" evidence="7">
    <location>
        <position position="283"/>
    </location>
    <ligand>
        <name>Zn(2+)</name>
        <dbReference type="ChEBI" id="CHEBI:29105"/>
        <note>catalytic</note>
    </ligand>
</feature>
<keyword evidence="9" id="KW-0472">Membrane</keyword>
<dbReference type="STRING" id="1302689.RG47T_2494"/>
<keyword evidence="14" id="KW-1185">Reference proteome</keyword>
<evidence type="ECO:0008006" key="15">
    <source>
        <dbReference type="Google" id="ProtNLM"/>
    </source>
</evidence>
<dbReference type="Pfam" id="PF16491">
    <property type="entry name" value="Peptidase_M48_N"/>
    <property type="match status" value="1"/>
</dbReference>
<feature type="transmembrane region" description="Helical" evidence="9">
    <location>
        <begin position="181"/>
        <end position="204"/>
    </location>
</feature>
<evidence type="ECO:0000256" key="4">
    <source>
        <dbReference type="ARBA" id="ARBA00022833"/>
    </source>
</evidence>
<evidence type="ECO:0000256" key="3">
    <source>
        <dbReference type="ARBA" id="ARBA00022801"/>
    </source>
</evidence>
<feature type="transmembrane region" description="Helical" evidence="9">
    <location>
        <begin position="293"/>
        <end position="315"/>
    </location>
</feature>
<feature type="transmembrane region" description="Helical" evidence="9">
    <location>
        <begin position="153"/>
        <end position="174"/>
    </location>
</feature>
<dbReference type="GO" id="GO:0071586">
    <property type="term" value="P:CAAX-box protein processing"/>
    <property type="evidence" value="ECO:0007669"/>
    <property type="project" value="InterPro"/>
</dbReference>
<dbReference type="EMBL" id="MPPL01000001">
    <property type="protein sequence ID" value="OKS87035.1"/>
    <property type="molecule type" value="Genomic_DNA"/>
</dbReference>
<dbReference type="RefSeq" id="WP_083627391.1">
    <property type="nucleotide sequence ID" value="NZ_FPAM01000005.1"/>
</dbReference>
<feature type="transmembrane region" description="Helical" evidence="9">
    <location>
        <begin position="70"/>
        <end position="93"/>
    </location>
</feature>
<evidence type="ECO:0000256" key="1">
    <source>
        <dbReference type="ARBA" id="ARBA00022670"/>
    </source>
</evidence>
<keyword evidence="9" id="KW-1133">Transmembrane helix</keyword>
<keyword evidence="2 7" id="KW-0479">Metal-binding</keyword>
<evidence type="ECO:0000259" key="12">
    <source>
        <dbReference type="Pfam" id="PF16491"/>
    </source>
</evidence>
<evidence type="ECO:0000256" key="9">
    <source>
        <dbReference type="SAM" id="Phobius"/>
    </source>
</evidence>
<feature type="binding site" evidence="7">
    <location>
        <position position="287"/>
    </location>
    <ligand>
        <name>Zn(2+)</name>
        <dbReference type="ChEBI" id="CHEBI:29105"/>
        <note>catalytic</note>
    </ligand>
</feature>
<gene>
    <name evidence="13" type="ORF">RG47T_2494</name>
</gene>
<organism evidence="13 14">
    <name type="scientific">Mucilaginibacter polytrichastri</name>
    <dbReference type="NCBI Taxonomy" id="1302689"/>
    <lineage>
        <taxon>Bacteria</taxon>
        <taxon>Pseudomonadati</taxon>
        <taxon>Bacteroidota</taxon>
        <taxon>Sphingobacteriia</taxon>
        <taxon>Sphingobacteriales</taxon>
        <taxon>Sphingobacteriaceae</taxon>
        <taxon>Mucilaginibacter</taxon>
    </lineage>
</organism>
<keyword evidence="5 8" id="KW-0482">Metalloprotease</keyword>
<dbReference type="GO" id="GO:0004222">
    <property type="term" value="F:metalloendopeptidase activity"/>
    <property type="evidence" value="ECO:0007669"/>
    <property type="project" value="InterPro"/>
</dbReference>
<protein>
    <recommendedName>
        <fullName evidence="15">Peptidase M48 domain-containing protein</fullName>
    </recommendedName>
</protein>
<comment type="caution">
    <text evidence="13">The sequence shown here is derived from an EMBL/GenBank/DDBJ whole genome shotgun (WGS) entry which is preliminary data.</text>
</comment>
<dbReference type="OrthoDB" id="9781930at2"/>
<keyword evidence="4 7" id="KW-0862">Zinc</keyword>
<comment type="similarity">
    <text evidence="8">Belongs to the peptidase M48 family.</text>
</comment>
<feature type="signal peptide" evidence="10">
    <location>
        <begin position="1"/>
        <end position="20"/>
    </location>
</feature>
<dbReference type="InterPro" id="IPR001915">
    <property type="entry name" value="Peptidase_M48"/>
</dbReference>
<evidence type="ECO:0000256" key="10">
    <source>
        <dbReference type="SAM" id="SignalP"/>
    </source>
</evidence>
<feature type="domain" description="Peptidase M48" evidence="11">
    <location>
        <begin position="214"/>
        <end position="417"/>
    </location>
</feature>
<reference evidence="13 14" key="1">
    <citation type="submission" date="2016-11" db="EMBL/GenBank/DDBJ databases">
        <title>Whole Genome Sequencing of Mucilaginibacter polytrichastri RG4-7(T) isolated from the moss sample.</title>
        <authorList>
            <person name="Li Y."/>
        </authorList>
    </citation>
    <scope>NUCLEOTIDE SEQUENCE [LARGE SCALE GENOMIC DNA]</scope>
    <source>
        <strain evidence="13 14">RG4-7</strain>
    </source>
</reference>
<dbReference type="InterPro" id="IPR027057">
    <property type="entry name" value="CAXX_Prtase_1"/>
</dbReference>
<keyword evidence="1 8" id="KW-0645">Protease</keyword>
<comment type="cofactor">
    <cofactor evidence="7 8">
        <name>Zn(2+)</name>
        <dbReference type="ChEBI" id="CHEBI:29105"/>
    </cofactor>
    <text evidence="7 8">Binds 1 zinc ion per subunit.</text>
</comment>
<dbReference type="CDD" id="cd07343">
    <property type="entry name" value="M48A_Zmpste24p_like"/>
    <property type="match status" value="1"/>
</dbReference>
<keyword evidence="9" id="KW-0812">Transmembrane</keyword>
<keyword evidence="3 8" id="KW-0378">Hydrolase</keyword>
<feature type="domain" description="CAAX prenyl protease 1 N-terminal" evidence="12">
    <location>
        <begin position="45"/>
        <end position="210"/>
    </location>
</feature>
<dbReference type="Pfam" id="PF01435">
    <property type="entry name" value="Peptidase_M48"/>
    <property type="match status" value="1"/>
</dbReference>
<evidence type="ECO:0000256" key="2">
    <source>
        <dbReference type="ARBA" id="ARBA00022723"/>
    </source>
</evidence>
<dbReference type="AlphaFoldDB" id="A0A1Q5ZZ39"/>
<evidence type="ECO:0000256" key="8">
    <source>
        <dbReference type="RuleBase" id="RU003983"/>
    </source>
</evidence>
<evidence type="ECO:0000256" key="6">
    <source>
        <dbReference type="PIRSR" id="PIRSR627057-1"/>
    </source>
</evidence>
<proteinExistence type="inferred from homology"/>
<dbReference type="PANTHER" id="PTHR10120">
    <property type="entry name" value="CAAX PRENYL PROTEASE 1"/>
    <property type="match status" value="1"/>
</dbReference>
<evidence type="ECO:0000256" key="5">
    <source>
        <dbReference type="ARBA" id="ARBA00023049"/>
    </source>
</evidence>
<evidence type="ECO:0000313" key="13">
    <source>
        <dbReference type="EMBL" id="OKS87035.1"/>
    </source>
</evidence>
<evidence type="ECO:0000313" key="14">
    <source>
        <dbReference type="Proteomes" id="UP000186720"/>
    </source>
</evidence>
<feature type="binding site" evidence="7">
    <location>
        <position position="363"/>
    </location>
    <ligand>
        <name>Zn(2+)</name>
        <dbReference type="ChEBI" id="CHEBI:29105"/>
        <note>catalytic</note>
    </ligand>
</feature>
<feature type="transmembrane region" description="Helical" evidence="9">
    <location>
        <begin position="336"/>
        <end position="355"/>
    </location>
</feature>
<accession>A0A1Q5ZZ39</accession>
<dbReference type="Gene3D" id="3.30.2010.10">
    <property type="entry name" value="Metalloproteases ('zincins'), catalytic domain"/>
    <property type="match status" value="1"/>
</dbReference>
<feature type="chain" id="PRO_5010341214" description="Peptidase M48 domain-containing protein" evidence="10">
    <location>
        <begin position="21"/>
        <end position="431"/>
    </location>
</feature>
<dbReference type="GO" id="GO:0046872">
    <property type="term" value="F:metal ion binding"/>
    <property type="evidence" value="ECO:0007669"/>
    <property type="project" value="UniProtKB-KW"/>
</dbReference>
<sequence length="431" mass="49000">MKGSLLILLFCFCFIGVSFAAADSAATVQKTDTAIKKFNYEAATQAYMDSIPQKDKAKSDAYFEGGYWLILWNLIYGIAVVVIFYFTGIAVWLKKLVTRISKNSNIQNFLYVAIYALISYVLSFPLGVYVGYFREHQYNLSNLSFVQWLREEMISLGLAVVFGSLVIMVFYIFIRRTGQNWWKWCTGIALIFLIIGALVAPVFISPLFNKYQPLADTKVKEGILSMARANNVPATNVYQFDASKQSDRISANVSGFAGTTRVSLNDNLLKQCTPQEIQAVMGHELGHYVLNHIYKMVAMFLIIIFIGFAFVNWALNKVLARGTFRSMIVDLKDIAGYPLLMLIFSVFMFFATPVFNTIIRTQEIEADMFGLNTARQPDAFARVAIKLSTYRKMNPGYWEEIFFFDHPSGHNRILEAMRWKAEHLNEGVGKQ</sequence>
<dbReference type="Proteomes" id="UP000186720">
    <property type="component" value="Unassembled WGS sequence"/>
</dbReference>
<feature type="active site" description="Proton donor" evidence="6">
    <location>
        <position position="367"/>
    </location>
</feature>
<feature type="transmembrane region" description="Helical" evidence="9">
    <location>
        <begin position="109"/>
        <end position="133"/>
    </location>
</feature>
<name>A0A1Q5ZZ39_9SPHI</name>